<gene>
    <name evidence="13 16" type="primary">dapB</name>
    <name evidence="16" type="ORF">H9894_00160</name>
</gene>
<comment type="catalytic activity">
    <reaction evidence="12 13">
        <text>(S)-2,3,4,5-tetrahydrodipicolinate + NAD(+) + H2O = (2S,4S)-4-hydroxy-2,3,4,5-tetrahydrodipicolinate + NADH + H(+)</text>
        <dbReference type="Rhea" id="RHEA:35323"/>
        <dbReference type="ChEBI" id="CHEBI:15377"/>
        <dbReference type="ChEBI" id="CHEBI:15378"/>
        <dbReference type="ChEBI" id="CHEBI:16845"/>
        <dbReference type="ChEBI" id="CHEBI:57540"/>
        <dbReference type="ChEBI" id="CHEBI:57945"/>
        <dbReference type="ChEBI" id="CHEBI:67139"/>
        <dbReference type="EC" id="1.17.1.8"/>
    </reaction>
</comment>
<dbReference type="InterPro" id="IPR023940">
    <property type="entry name" value="DHDPR_bac"/>
</dbReference>
<dbReference type="Gene3D" id="3.30.360.10">
    <property type="entry name" value="Dihydrodipicolinate Reductase, domain 2"/>
    <property type="match status" value="1"/>
</dbReference>
<feature type="binding site" evidence="13">
    <location>
        <begin position="9"/>
        <end position="14"/>
    </location>
    <ligand>
        <name>NAD(+)</name>
        <dbReference type="ChEBI" id="CHEBI:57540"/>
    </ligand>
</feature>
<feature type="binding site" evidence="13">
    <location>
        <begin position="160"/>
        <end position="161"/>
    </location>
    <ligand>
        <name>(S)-2,3,4,5-tetrahydrodipicolinate</name>
        <dbReference type="ChEBI" id="CHEBI:16845"/>
    </ligand>
</feature>
<dbReference type="EMBL" id="DXHV01000005">
    <property type="protein sequence ID" value="HIV99603.1"/>
    <property type="molecule type" value="Genomic_DNA"/>
</dbReference>
<dbReference type="GO" id="GO:0005737">
    <property type="term" value="C:cytoplasm"/>
    <property type="evidence" value="ECO:0007669"/>
    <property type="project" value="UniProtKB-SubCell"/>
</dbReference>
<sequence>MGLPIIVVGAGGRMGKIICELVLDHPDMDLCGMVERTEYQPRVAPVDCVVSDDFESVVDACPQEAVVIDFSNPQASLHSAEVAAKRGISLVIGTTGFSPEEQETLKGYARKTRIFWSPNMSVGVSVLQKVLPELTRALGPDYDVDIAEIHHHNKKDAPSGTALRLGECVAEARGWDLANVRNSARDGIIGPRPKEEIGIMALRGGDVVGVHTVYFMGPGECIEVTHRAESRANFARGALRAAEWLSGQEAGRLYTMKDLFEQK</sequence>
<evidence type="ECO:0000313" key="16">
    <source>
        <dbReference type="EMBL" id="HIV99603.1"/>
    </source>
</evidence>
<keyword evidence="7 13" id="KW-0520">NAD</keyword>
<dbReference type="GO" id="GO:0019877">
    <property type="term" value="P:diaminopimelate biosynthetic process"/>
    <property type="evidence" value="ECO:0007669"/>
    <property type="project" value="UniProtKB-UniRule"/>
</dbReference>
<evidence type="ECO:0000256" key="8">
    <source>
        <dbReference type="ARBA" id="ARBA00023154"/>
    </source>
</evidence>
<dbReference type="Gene3D" id="3.40.50.720">
    <property type="entry name" value="NAD(P)-binding Rossmann-like Domain"/>
    <property type="match status" value="1"/>
</dbReference>
<evidence type="ECO:0000256" key="7">
    <source>
        <dbReference type="ARBA" id="ARBA00023027"/>
    </source>
</evidence>
<dbReference type="PIRSF" id="PIRSF000161">
    <property type="entry name" value="DHPR"/>
    <property type="match status" value="1"/>
</dbReference>
<reference evidence="16" key="1">
    <citation type="journal article" date="2021" name="PeerJ">
        <title>Extensive microbial diversity within the chicken gut microbiome revealed by metagenomics and culture.</title>
        <authorList>
            <person name="Gilroy R."/>
            <person name="Ravi A."/>
            <person name="Getino M."/>
            <person name="Pursley I."/>
            <person name="Horton D.L."/>
            <person name="Alikhan N.F."/>
            <person name="Baker D."/>
            <person name="Gharbi K."/>
            <person name="Hall N."/>
            <person name="Watson M."/>
            <person name="Adriaenssens E.M."/>
            <person name="Foster-Nyarko E."/>
            <person name="Jarju S."/>
            <person name="Secka A."/>
            <person name="Antonio M."/>
            <person name="Oren A."/>
            <person name="Chaudhuri R.R."/>
            <person name="La Ragione R."/>
            <person name="Hildebrand F."/>
            <person name="Pallen M.J."/>
        </authorList>
    </citation>
    <scope>NUCLEOTIDE SEQUENCE</scope>
    <source>
        <strain evidence="16">ChiHecec2B26-446</strain>
    </source>
</reference>
<dbReference type="GO" id="GO:0009089">
    <property type="term" value="P:lysine biosynthetic process via diaminopimelate"/>
    <property type="evidence" value="ECO:0007669"/>
    <property type="project" value="UniProtKB-UniRule"/>
</dbReference>
<evidence type="ECO:0000256" key="2">
    <source>
        <dbReference type="ARBA" id="ARBA00022490"/>
    </source>
</evidence>
<dbReference type="CDD" id="cd02274">
    <property type="entry name" value="DHDPR_N"/>
    <property type="match status" value="1"/>
</dbReference>
<keyword evidence="2 13" id="KW-0963">Cytoplasm</keyword>
<feature type="domain" description="Dihydrodipicolinate reductase N-terminal" evidence="14">
    <location>
        <begin position="4"/>
        <end position="120"/>
    </location>
</feature>
<evidence type="ECO:0000256" key="11">
    <source>
        <dbReference type="ARBA" id="ARBA00049080"/>
    </source>
</evidence>
<feature type="binding site" evidence="13">
    <location>
        <position position="35"/>
    </location>
    <ligand>
        <name>NAD(+)</name>
        <dbReference type="ChEBI" id="CHEBI:57540"/>
    </ligand>
</feature>
<evidence type="ECO:0000313" key="17">
    <source>
        <dbReference type="Proteomes" id="UP000886752"/>
    </source>
</evidence>
<comment type="function">
    <text evidence="13">Catalyzes the conversion of 4-hydroxy-tetrahydrodipicolinate (HTPA) to tetrahydrodipicolinate.</text>
</comment>
<evidence type="ECO:0000256" key="10">
    <source>
        <dbReference type="ARBA" id="ARBA00038983"/>
    </source>
</evidence>
<evidence type="ECO:0000256" key="5">
    <source>
        <dbReference type="ARBA" id="ARBA00022915"/>
    </source>
</evidence>
<evidence type="ECO:0000256" key="9">
    <source>
        <dbReference type="ARBA" id="ARBA00037922"/>
    </source>
</evidence>
<feature type="binding site" evidence="13">
    <location>
        <begin position="93"/>
        <end position="95"/>
    </location>
    <ligand>
        <name>NAD(+)</name>
        <dbReference type="ChEBI" id="CHEBI:57540"/>
    </ligand>
</feature>
<comment type="caution">
    <text evidence="13">Was originally thought to be a dihydrodipicolinate reductase (DHDPR), catalyzing the conversion of dihydrodipicolinate to tetrahydrodipicolinate. However, it was shown in E.coli that the substrate of the enzymatic reaction is not dihydrodipicolinate (DHDP) but in fact (2S,4S)-4-hydroxy-2,3,4,5-tetrahydrodipicolinic acid (HTPA), the product released by the DapA-catalyzed reaction.</text>
</comment>
<dbReference type="PROSITE" id="PS01298">
    <property type="entry name" value="DAPB"/>
    <property type="match status" value="1"/>
</dbReference>
<evidence type="ECO:0000256" key="1">
    <source>
        <dbReference type="ARBA" id="ARBA00006642"/>
    </source>
</evidence>
<reference evidence="16" key="2">
    <citation type="submission" date="2021-04" db="EMBL/GenBank/DDBJ databases">
        <authorList>
            <person name="Gilroy R."/>
        </authorList>
    </citation>
    <scope>NUCLEOTIDE SEQUENCE</scope>
    <source>
        <strain evidence="16">ChiHecec2B26-446</strain>
    </source>
</reference>
<dbReference type="InterPro" id="IPR022664">
    <property type="entry name" value="DapB_N_CS"/>
</dbReference>
<organism evidence="16 17">
    <name type="scientific">Candidatus Desulfovibrio intestinipullorum</name>
    <dbReference type="NCBI Taxonomy" id="2838536"/>
    <lineage>
        <taxon>Bacteria</taxon>
        <taxon>Pseudomonadati</taxon>
        <taxon>Thermodesulfobacteriota</taxon>
        <taxon>Desulfovibrionia</taxon>
        <taxon>Desulfovibrionales</taxon>
        <taxon>Desulfovibrionaceae</taxon>
        <taxon>Desulfovibrio</taxon>
    </lineage>
</organism>
<comment type="pathway">
    <text evidence="9 13">Amino-acid biosynthesis; L-lysine biosynthesis via DAP pathway; (S)-tetrahydrodipicolinate from L-aspartate: step 4/4.</text>
</comment>
<evidence type="ECO:0000256" key="12">
    <source>
        <dbReference type="ARBA" id="ARBA00049396"/>
    </source>
</evidence>
<dbReference type="GO" id="GO:0051287">
    <property type="term" value="F:NAD binding"/>
    <property type="evidence" value="ECO:0007669"/>
    <property type="project" value="UniProtKB-UniRule"/>
</dbReference>
<keyword evidence="6 13" id="KW-0560">Oxidoreductase</keyword>
<keyword evidence="4 13" id="KW-0521">NADP</keyword>
<dbReference type="InterPro" id="IPR000846">
    <property type="entry name" value="DapB_N"/>
</dbReference>
<dbReference type="Pfam" id="PF01113">
    <property type="entry name" value="DapB_N"/>
    <property type="match status" value="1"/>
</dbReference>
<evidence type="ECO:0000256" key="3">
    <source>
        <dbReference type="ARBA" id="ARBA00022605"/>
    </source>
</evidence>
<evidence type="ECO:0000259" key="15">
    <source>
        <dbReference type="Pfam" id="PF05173"/>
    </source>
</evidence>
<feature type="binding site" evidence="13">
    <location>
        <position position="36"/>
    </location>
    <ligand>
        <name>NADP(+)</name>
        <dbReference type="ChEBI" id="CHEBI:58349"/>
    </ligand>
</feature>
<comment type="caution">
    <text evidence="16">The sequence shown here is derived from an EMBL/GenBank/DDBJ whole genome shotgun (WGS) entry which is preliminary data.</text>
</comment>
<dbReference type="HAMAP" id="MF_00102">
    <property type="entry name" value="DapB"/>
    <property type="match status" value="1"/>
</dbReference>
<feature type="binding site" evidence="13">
    <location>
        <position position="151"/>
    </location>
    <ligand>
        <name>(S)-2,3,4,5-tetrahydrodipicolinate</name>
        <dbReference type="ChEBI" id="CHEBI:16845"/>
    </ligand>
</feature>
<feature type="binding site" evidence="13">
    <location>
        <begin position="117"/>
        <end position="120"/>
    </location>
    <ligand>
        <name>NAD(+)</name>
        <dbReference type="ChEBI" id="CHEBI:57540"/>
    </ligand>
</feature>
<evidence type="ECO:0000256" key="6">
    <source>
        <dbReference type="ARBA" id="ARBA00023002"/>
    </source>
</evidence>
<accession>A0A9D1PU55</accession>
<dbReference type="NCBIfam" id="TIGR00036">
    <property type="entry name" value="dapB"/>
    <property type="match status" value="1"/>
</dbReference>
<keyword evidence="3 13" id="KW-0028">Amino-acid biosynthesis</keyword>
<protein>
    <recommendedName>
        <fullName evidence="10 13">4-hydroxy-tetrahydrodipicolinate reductase</fullName>
        <shortName evidence="13">HTPA reductase</shortName>
        <ecNumber evidence="10 13">1.17.1.8</ecNumber>
    </recommendedName>
</protein>
<dbReference type="FunFam" id="3.30.360.10:FF:000004">
    <property type="entry name" value="4-hydroxy-tetrahydrodipicolinate reductase"/>
    <property type="match status" value="1"/>
</dbReference>
<evidence type="ECO:0000256" key="13">
    <source>
        <dbReference type="HAMAP-Rule" id="MF_00102"/>
    </source>
</evidence>
<comment type="similarity">
    <text evidence="1 13">Belongs to the DapB family.</text>
</comment>
<evidence type="ECO:0000256" key="4">
    <source>
        <dbReference type="ARBA" id="ARBA00022857"/>
    </source>
</evidence>
<name>A0A9D1PU55_9BACT</name>
<dbReference type="Pfam" id="PF05173">
    <property type="entry name" value="DapB_C"/>
    <property type="match status" value="1"/>
</dbReference>
<feature type="domain" description="Dihydrodipicolinate reductase C-terminal" evidence="15">
    <location>
        <begin position="123"/>
        <end position="259"/>
    </location>
</feature>
<dbReference type="GO" id="GO:0008839">
    <property type="term" value="F:4-hydroxy-tetrahydrodipicolinate reductase"/>
    <property type="evidence" value="ECO:0007669"/>
    <property type="project" value="UniProtKB-UniRule"/>
</dbReference>
<dbReference type="InterPro" id="IPR036291">
    <property type="entry name" value="NAD(P)-bd_dom_sf"/>
</dbReference>
<dbReference type="InterPro" id="IPR022663">
    <property type="entry name" value="DapB_C"/>
</dbReference>
<proteinExistence type="inferred from homology"/>
<dbReference type="SUPFAM" id="SSF55347">
    <property type="entry name" value="Glyceraldehyde-3-phosphate dehydrogenase-like, C-terminal domain"/>
    <property type="match status" value="1"/>
</dbReference>
<comment type="catalytic activity">
    <reaction evidence="11 13">
        <text>(S)-2,3,4,5-tetrahydrodipicolinate + NADP(+) + H2O = (2S,4S)-4-hydroxy-2,3,4,5-tetrahydrodipicolinate + NADPH + H(+)</text>
        <dbReference type="Rhea" id="RHEA:35331"/>
        <dbReference type="ChEBI" id="CHEBI:15377"/>
        <dbReference type="ChEBI" id="CHEBI:15378"/>
        <dbReference type="ChEBI" id="CHEBI:16845"/>
        <dbReference type="ChEBI" id="CHEBI:57783"/>
        <dbReference type="ChEBI" id="CHEBI:58349"/>
        <dbReference type="ChEBI" id="CHEBI:67139"/>
        <dbReference type="EC" id="1.17.1.8"/>
    </reaction>
</comment>
<dbReference type="GO" id="GO:0016726">
    <property type="term" value="F:oxidoreductase activity, acting on CH or CH2 groups, NAD or NADP as acceptor"/>
    <property type="evidence" value="ECO:0007669"/>
    <property type="project" value="UniProtKB-UniRule"/>
</dbReference>
<comment type="subunit">
    <text evidence="13">Homotetramer.</text>
</comment>
<comment type="subcellular location">
    <subcellularLocation>
        <location evidence="13">Cytoplasm</location>
    </subcellularLocation>
</comment>
<feature type="active site" description="Proton donor" evidence="13">
    <location>
        <position position="154"/>
    </location>
</feature>
<feature type="active site" description="Proton donor/acceptor" evidence="13">
    <location>
        <position position="150"/>
    </location>
</feature>
<dbReference type="Proteomes" id="UP000886752">
    <property type="component" value="Unassembled WGS sequence"/>
</dbReference>
<dbReference type="PANTHER" id="PTHR20836">
    <property type="entry name" value="DIHYDRODIPICOLINATE REDUCTASE"/>
    <property type="match status" value="1"/>
</dbReference>
<dbReference type="PANTHER" id="PTHR20836:SF0">
    <property type="entry name" value="4-HYDROXY-TETRAHYDRODIPICOLINATE REDUCTASE 1, CHLOROPLASTIC-RELATED"/>
    <property type="match status" value="1"/>
</dbReference>
<dbReference type="GO" id="GO:0050661">
    <property type="term" value="F:NADP binding"/>
    <property type="evidence" value="ECO:0007669"/>
    <property type="project" value="UniProtKB-UniRule"/>
</dbReference>
<dbReference type="SUPFAM" id="SSF51735">
    <property type="entry name" value="NAD(P)-binding Rossmann-fold domains"/>
    <property type="match status" value="1"/>
</dbReference>
<dbReference type="EC" id="1.17.1.8" evidence="10 13"/>
<keyword evidence="5 13" id="KW-0220">Diaminopimelate biosynthesis</keyword>
<evidence type="ECO:0000259" key="14">
    <source>
        <dbReference type="Pfam" id="PF01113"/>
    </source>
</evidence>
<dbReference type="AlphaFoldDB" id="A0A9D1PU55"/>
<keyword evidence="8 13" id="KW-0457">Lysine biosynthesis</keyword>